<feature type="region of interest" description="Disordered" evidence="1">
    <location>
        <begin position="1"/>
        <end position="20"/>
    </location>
</feature>
<reference evidence="2" key="2">
    <citation type="submission" date="2013-05" db="EMBL/GenBank/DDBJ databases">
        <authorList>
            <person name="Carter J.-M."/>
            <person name="Baker S.C."/>
            <person name="Pink R."/>
            <person name="Carter D.R.F."/>
            <person name="Collins A."/>
            <person name="Tomlin J."/>
            <person name="Gibbs M."/>
            <person name="Breuker C.J."/>
        </authorList>
    </citation>
    <scope>NUCLEOTIDE SEQUENCE</scope>
    <source>
        <tissue evidence="2">Ovary</tissue>
    </source>
</reference>
<accession>S4PFF3</accession>
<evidence type="ECO:0000313" key="2">
    <source>
        <dbReference type="EMBL" id="JAA85945.1"/>
    </source>
</evidence>
<dbReference type="EMBL" id="GAIX01006615">
    <property type="protein sequence ID" value="JAA85945.1"/>
    <property type="molecule type" value="Transcribed_RNA"/>
</dbReference>
<proteinExistence type="predicted"/>
<reference evidence="2" key="1">
    <citation type="journal article" date="2013" name="BMC Genomics">
        <title>Unscrambling butterfly oogenesis.</title>
        <authorList>
            <person name="Carter J.M."/>
            <person name="Baker S.C."/>
            <person name="Pink R."/>
            <person name="Carter D.R."/>
            <person name="Collins A."/>
            <person name="Tomlin J."/>
            <person name="Gibbs M."/>
            <person name="Breuker C.J."/>
        </authorList>
    </citation>
    <scope>NUCLEOTIDE SEQUENCE</scope>
    <source>
        <tissue evidence="2">Ovary</tissue>
    </source>
</reference>
<organism evidence="2">
    <name type="scientific">Pararge aegeria</name>
    <name type="common">speckled wood butterfly</name>
    <dbReference type="NCBI Taxonomy" id="116150"/>
    <lineage>
        <taxon>Eukaryota</taxon>
        <taxon>Metazoa</taxon>
        <taxon>Ecdysozoa</taxon>
        <taxon>Arthropoda</taxon>
        <taxon>Hexapoda</taxon>
        <taxon>Insecta</taxon>
        <taxon>Pterygota</taxon>
        <taxon>Neoptera</taxon>
        <taxon>Endopterygota</taxon>
        <taxon>Lepidoptera</taxon>
        <taxon>Glossata</taxon>
        <taxon>Ditrysia</taxon>
        <taxon>Papilionoidea</taxon>
        <taxon>Nymphalidae</taxon>
        <taxon>Satyrinae</taxon>
        <taxon>Satyrini</taxon>
        <taxon>Parargina</taxon>
        <taxon>Pararge</taxon>
    </lineage>
</organism>
<dbReference type="AlphaFoldDB" id="S4PFF3"/>
<protein>
    <submittedName>
        <fullName evidence="2">Uncharacterized protein</fullName>
    </submittedName>
</protein>
<sequence length="71" mass="7918">MFGSSPTRQSPGYNSPYTSSAPGLIRAFTCKAFYTPQFSGSGLNYSDILNIKNKTVQRAYCILDSVRCYYL</sequence>
<name>S4PFF3_9NEOP</name>
<evidence type="ECO:0000256" key="1">
    <source>
        <dbReference type="SAM" id="MobiDB-lite"/>
    </source>
</evidence>